<sequence>YLLATTFLYFKRCSTLKTMVFNQQNFFVALYIANEMEEDEDDYKYEIFPWALGENWSEEFAVFFQWRDSMLIDLDFNVIAEKSKCDEVFYMYFM</sequence>
<evidence type="ECO:0000256" key="2">
    <source>
        <dbReference type="ARBA" id="ARBA00023306"/>
    </source>
</evidence>
<accession>T1FZG3</accession>
<protein>
    <submittedName>
        <fullName evidence="3 4">Uncharacterized protein</fullName>
    </submittedName>
</protein>
<dbReference type="InParanoid" id="T1FZG3"/>
<dbReference type="KEGG" id="hro:HELRODRAFT_68524"/>
<reference evidence="4" key="3">
    <citation type="submission" date="2015-06" db="UniProtKB">
        <authorList>
            <consortium name="EnsemblMetazoa"/>
        </authorList>
    </citation>
    <scope>IDENTIFICATION</scope>
</reference>
<dbReference type="RefSeq" id="XP_009025246.1">
    <property type="nucleotide sequence ID" value="XM_009026998.1"/>
</dbReference>
<dbReference type="AlphaFoldDB" id="T1FZG3"/>
<dbReference type="InterPro" id="IPR020984">
    <property type="entry name" value="Speedy"/>
</dbReference>
<evidence type="ECO:0000313" key="4">
    <source>
        <dbReference type="EnsemblMetazoa" id="HelroP68524"/>
    </source>
</evidence>
<dbReference type="OMA" id="EETHRKH"/>
<reference evidence="3 5" key="2">
    <citation type="journal article" date="2013" name="Nature">
        <title>Insights into bilaterian evolution from three spiralian genomes.</title>
        <authorList>
            <person name="Simakov O."/>
            <person name="Marletaz F."/>
            <person name="Cho S.J."/>
            <person name="Edsinger-Gonzales E."/>
            <person name="Havlak P."/>
            <person name="Hellsten U."/>
            <person name="Kuo D.H."/>
            <person name="Larsson T."/>
            <person name="Lv J."/>
            <person name="Arendt D."/>
            <person name="Savage R."/>
            <person name="Osoegawa K."/>
            <person name="de Jong P."/>
            <person name="Grimwood J."/>
            <person name="Chapman J.A."/>
            <person name="Shapiro H."/>
            <person name="Aerts A."/>
            <person name="Otillar R.P."/>
            <person name="Terry A.Y."/>
            <person name="Boore J.L."/>
            <person name="Grigoriev I.V."/>
            <person name="Lindberg D.R."/>
            <person name="Seaver E.C."/>
            <person name="Weisblat D.A."/>
            <person name="Putnam N.H."/>
            <person name="Rokhsar D.S."/>
        </authorList>
    </citation>
    <scope>NUCLEOTIDE SEQUENCE</scope>
</reference>
<keyword evidence="5" id="KW-1185">Reference proteome</keyword>
<evidence type="ECO:0000256" key="1">
    <source>
        <dbReference type="ARBA" id="ARBA00010932"/>
    </source>
</evidence>
<comment type="similarity">
    <text evidence="1">Belongs to the Speedy/Ringo family.</text>
</comment>
<dbReference type="PANTHER" id="PTHR31545">
    <property type="entry name" value="SEEDY PROTEIN A/C FAMILY MEMBER"/>
    <property type="match status" value="1"/>
</dbReference>
<organism evidence="4 5">
    <name type="scientific">Helobdella robusta</name>
    <name type="common">Californian leech</name>
    <dbReference type="NCBI Taxonomy" id="6412"/>
    <lineage>
        <taxon>Eukaryota</taxon>
        <taxon>Metazoa</taxon>
        <taxon>Spiralia</taxon>
        <taxon>Lophotrochozoa</taxon>
        <taxon>Annelida</taxon>
        <taxon>Clitellata</taxon>
        <taxon>Hirudinea</taxon>
        <taxon>Rhynchobdellida</taxon>
        <taxon>Glossiphoniidae</taxon>
        <taxon>Helobdella</taxon>
    </lineage>
</organism>
<dbReference type="eggNOG" id="ENOG502TA86">
    <property type="taxonomic scope" value="Eukaryota"/>
</dbReference>
<dbReference type="HOGENOM" id="CLU_2489117_0_0_1"/>
<reference evidence="5" key="1">
    <citation type="submission" date="2012-12" db="EMBL/GenBank/DDBJ databases">
        <authorList>
            <person name="Hellsten U."/>
            <person name="Grimwood J."/>
            <person name="Chapman J.A."/>
            <person name="Shapiro H."/>
            <person name="Aerts A."/>
            <person name="Otillar R.P."/>
            <person name="Terry A.Y."/>
            <person name="Boore J.L."/>
            <person name="Simakov O."/>
            <person name="Marletaz F."/>
            <person name="Cho S.-J."/>
            <person name="Edsinger-Gonzales E."/>
            <person name="Havlak P."/>
            <person name="Kuo D.-H."/>
            <person name="Larsson T."/>
            <person name="Lv J."/>
            <person name="Arendt D."/>
            <person name="Savage R."/>
            <person name="Osoegawa K."/>
            <person name="de Jong P."/>
            <person name="Lindberg D.R."/>
            <person name="Seaver E.C."/>
            <person name="Weisblat D.A."/>
            <person name="Putnam N.H."/>
            <person name="Grigoriev I.V."/>
            <person name="Rokhsar D.S."/>
        </authorList>
    </citation>
    <scope>NUCLEOTIDE SEQUENCE</scope>
</reference>
<dbReference type="PANTHER" id="PTHR31545:SF2">
    <property type="entry name" value="SPEEDY PROTEIN C"/>
    <property type="match status" value="1"/>
</dbReference>
<evidence type="ECO:0000313" key="5">
    <source>
        <dbReference type="Proteomes" id="UP000015101"/>
    </source>
</evidence>
<dbReference type="Proteomes" id="UP000015101">
    <property type="component" value="Unassembled WGS sequence"/>
</dbReference>
<dbReference type="STRING" id="6412.T1FZG3"/>
<proteinExistence type="inferred from homology"/>
<dbReference type="Pfam" id="PF11357">
    <property type="entry name" value="Spy1"/>
    <property type="match status" value="1"/>
</dbReference>
<dbReference type="OrthoDB" id="9442170at2759"/>
<name>T1FZG3_HELRO</name>
<keyword evidence="2" id="KW-0131">Cell cycle</keyword>
<dbReference type="EnsemblMetazoa" id="HelroT68524">
    <property type="protein sequence ID" value="HelroP68524"/>
    <property type="gene ID" value="HelroG68524"/>
</dbReference>
<dbReference type="EMBL" id="KB097495">
    <property type="protein sequence ID" value="ESN96338.1"/>
    <property type="molecule type" value="Genomic_DNA"/>
</dbReference>
<gene>
    <name evidence="4" type="primary">20214211</name>
    <name evidence="3" type="ORF">HELRODRAFT_68524</name>
</gene>
<dbReference type="GeneID" id="20214211"/>
<evidence type="ECO:0000313" key="3">
    <source>
        <dbReference type="EMBL" id="ESN96338.1"/>
    </source>
</evidence>
<dbReference type="InterPro" id="IPR052316">
    <property type="entry name" value="Speedy-Ringo_regulator"/>
</dbReference>
<dbReference type="EMBL" id="AMQM01001382">
    <property type="status" value="NOT_ANNOTATED_CDS"/>
    <property type="molecule type" value="Genomic_DNA"/>
</dbReference>
<dbReference type="CTD" id="20214211"/>
<dbReference type="GO" id="GO:0019901">
    <property type="term" value="F:protein kinase binding"/>
    <property type="evidence" value="ECO:0007669"/>
    <property type="project" value="InterPro"/>
</dbReference>